<reference evidence="2" key="1">
    <citation type="journal article" date="2014" name="Int. J. Syst. Evol. Microbiol.">
        <title>Complete genome sequence of Corynebacterium casei LMG S-19264T (=DSM 44701T), isolated from a smear-ripened cheese.</title>
        <authorList>
            <consortium name="US DOE Joint Genome Institute (JGI-PGF)"/>
            <person name="Walter F."/>
            <person name="Albersmeier A."/>
            <person name="Kalinowski J."/>
            <person name="Ruckert C."/>
        </authorList>
    </citation>
    <scope>NUCLEOTIDE SEQUENCE</scope>
    <source>
        <strain evidence="2">CGMCC 1.12187</strain>
    </source>
</reference>
<protein>
    <recommendedName>
        <fullName evidence="4">Secreted protein</fullName>
    </recommendedName>
</protein>
<evidence type="ECO:0000313" key="3">
    <source>
        <dbReference type="Proteomes" id="UP000638848"/>
    </source>
</evidence>
<comment type="caution">
    <text evidence="2">The sequence shown here is derived from an EMBL/GenBank/DDBJ whole genome shotgun (WGS) entry which is preliminary data.</text>
</comment>
<dbReference type="RefSeq" id="WP_188540188.1">
    <property type="nucleotide sequence ID" value="NZ_BMEQ01000039.1"/>
</dbReference>
<dbReference type="EMBL" id="BMEQ01000039">
    <property type="protein sequence ID" value="GGG70590.1"/>
    <property type="molecule type" value="Genomic_DNA"/>
</dbReference>
<keyword evidence="1" id="KW-0732">Signal</keyword>
<evidence type="ECO:0008006" key="4">
    <source>
        <dbReference type="Google" id="ProtNLM"/>
    </source>
</evidence>
<feature type="signal peptide" evidence="1">
    <location>
        <begin position="1"/>
        <end position="26"/>
    </location>
</feature>
<dbReference type="AlphaFoldDB" id="A0A917H7V5"/>
<accession>A0A917H7V5</accession>
<proteinExistence type="predicted"/>
<keyword evidence="3" id="KW-1185">Reference proteome</keyword>
<gene>
    <name evidence="2" type="ORF">GCM10011374_38950</name>
</gene>
<reference evidence="2" key="2">
    <citation type="submission" date="2020-09" db="EMBL/GenBank/DDBJ databases">
        <authorList>
            <person name="Sun Q."/>
            <person name="Zhou Y."/>
        </authorList>
    </citation>
    <scope>NUCLEOTIDE SEQUENCE</scope>
    <source>
        <strain evidence="2">CGMCC 1.12187</strain>
    </source>
</reference>
<sequence>MKKWTSKLGTATLAAALAICGSAISAAPAAADASDRASCTGQNISNNAQQDGAFGQRVKAGVQFTRSQGTNLGQGIVSDEARWDRTSCP</sequence>
<feature type="chain" id="PRO_5038977583" description="Secreted protein" evidence="1">
    <location>
        <begin position="27"/>
        <end position="89"/>
    </location>
</feature>
<organism evidence="2 3">
    <name type="scientific">Kocuria dechangensis</name>
    <dbReference type="NCBI Taxonomy" id="1176249"/>
    <lineage>
        <taxon>Bacteria</taxon>
        <taxon>Bacillati</taxon>
        <taxon>Actinomycetota</taxon>
        <taxon>Actinomycetes</taxon>
        <taxon>Micrococcales</taxon>
        <taxon>Micrococcaceae</taxon>
        <taxon>Kocuria</taxon>
    </lineage>
</organism>
<evidence type="ECO:0000313" key="2">
    <source>
        <dbReference type="EMBL" id="GGG70590.1"/>
    </source>
</evidence>
<evidence type="ECO:0000256" key="1">
    <source>
        <dbReference type="SAM" id="SignalP"/>
    </source>
</evidence>
<dbReference type="Proteomes" id="UP000638848">
    <property type="component" value="Unassembled WGS sequence"/>
</dbReference>
<name>A0A917H7V5_9MICC</name>